<dbReference type="GO" id="GO:0032259">
    <property type="term" value="P:methylation"/>
    <property type="evidence" value="ECO:0007669"/>
    <property type="project" value="UniProtKB-KW"/>
</dbReference>
<feature type="domain" description="Methyltransferase FkbM" evidence="1">
    <location>
        <begin position="195"/>
        <end position="343"/>
    </location>
</feature>
<dbReference type="PANTHER" id="PTHR34203:SF15">
    <property type="entry name" value="SLL1173 PROTEIN"/>
    <property type="match status" value="1"/>
</dbReference>
<organism evidence="2 3">
    <name type="scientific">Marine Group I thaumarchaeote</name>
    <dbReference type="NCBI Taxonomy" id="2511932"/>
    <lineage>
        <taxon>Archaea</taxon>
        <taxon>Nitrososphaerota</taxon>
        <taxon>Marine Group I</taxon>
    </lineage>
</organism>
<dbReference type="GO" id="GO:0008168">
    <property type="term" value="F:methyltransferase activity"/>
    <property type="evidence" value="ECO:0007669"/>
    <property type="project" value="UniProtKB-KW"/>
</dbReference>
<gene>
    <name evidence="2" type="ORF">HX804_00635</name>
</gene>
<evidence type="ECO:0000313" key="3">
    <source>
        <dbReference type="Proteomes" id="UP000529843"/>
    </source>
</evidence>
<dbReference type="Pfam" id="PF05050">
    <property type="entry name" value="Methyltransf_21"/>
    <property type="match status" value="1"/>
</dbReference>
<dbReference type="InterPro" id="IPR006342">
    <property type="entry name" value="FkbM_mtfrase"/>
</dbReference>
<dbReference type="SUPFAM" id="SSF53335">
    <property type="entry name" value="S-adenosyl-L-methionine-dependent methyltransferases"/>
    <property type="match status" value="1"/>
</dbReference>
<accession>A0A7K4NKQ9</accession>
<dbReference type="SUPFAM" id="SSF55961">
    <property type="entry name" value="Bet v1-like"/>
    <property type="match status" value="1"/>
</dbReference>
<name>A0A7K4NKQ9_9ARCH</name>
<proteinExistence type="predicted"/>
<protein>
    <submittedName>
        <fullName evidence="2">FkbM family methyltransferase</fullName>
    </submittedName>
</protein>
<evidence type="ECO:0000259" key="1">
    <source>
        <dbReference type="Pfam" id="PF05050"/>
    </source>
</evidence>
<evidence type="ECO:0000313" key="2">
    <source>
        <dbReference type="EMBL" id="NWK01809.1"/>
    </source>
</evidence>
<keyword evidence="2" id="KW-0489">Methyltransferase</keyword>
<dbReference type="InterPro" id="IPR029063">
    <property type="entry name" value="SAM-dependent_MTases_sf"/>
</dbReference>
<dbReference type="EMBL" id="JACAST010000002">
    <property type="protein sequence ID" value="NWK01809.1"/>
    <property type="molecule type" value="Genomic_DNA"/>
</dbReference>
<dbReference type="Gene3D" id="3.40.50.150">
    <property type="entry name" value="Vaccinia Virus protein VP39"/>
    <property type="match status" value="1"/>
</dbReference>
<comment type="caution">
    <text evidence="2">The sequence shown here is derived from an EMBL/GenBank/DDBJ whole genome shotgun (WGS) entry which is preliminary data.</text>
</comment>
<reference evidence="2 3" key="1">
    <citation type="journal article" date="2019" name="Environ. Microbiol.">
        <title>Genomics insights into ecotype formation of ammonia-oxidizing archaea in the deep ocean.</title>
        <authorList>
            <person name="Wang Y."/>
            <person name="Huang J.M."/>
            <person name="Cui G.J."/>
            <person name="Nunoura T."/>
            <person name="Takaki Y."/>
            <person name="Li W.L."/>
            <person name="Li J."/>
            <person name="Gao Z.M."/>
            <person name="Takai K."/>
            <person name="Zhang A.Q."/>
            <person name="Stepanauskas R."/>
        </authorList>
    </citation>
    <scope>NUCLEOTIDE SEQUENCE [LARGE SCALE GENOMIC DNA]</scope>
    <source>
        <strain evidence="2 3">N8</strain>
    </source>
</reference>
<dbReference type="InterPro" id="IPR052514">
    <property type="entry name" value="SAM-dependent_MTase"/>
</dbReference>
<dbReference type="PANTHER" id="PTHR34203">
    <property type="entry name" value="METHYLTRANSFERASE, FKBM FAMILY PROTEIN"/>
    <property type="match status" value="1"/>
</dbReference>
<keyword evidence="2" id="KW-0808">Transferase</keyword>
<dbReference type="CDD" id="cd02440">
    <property type="entry name" value="AdoMet_MTases"/>
    <property type="match status" value="1"/>
</dbReference>
<dbReference type="AlphaFoldDB" id="A0A7K4NKQ9"/>
<dbReference type="NCBIfam" id="TIGR01444">
    <property type="entry name" value="fkbM_fam"/>
    <property type="match status" value="1"/>
</dbReference>
<dbReference type="Proteomes" id="UP000529843">
    <property type="component" value="Unassembled WGS sequence"/>
</dbReference>
<sequence length="365" mass="41730">MKLVFSKEVDVNPKKLMDIATDYELIPKLFPVEIIDIENINNSVIITEKVFFYKFSFIQKSSHTKKENCILTKILAGPLCGSVISSSYEKTNSGTRIIVDAELKLSLKYTLLGSFIKKRYEKALSRILNETASLAFLTKNRKWKECLVENRSGLIISWNNSKPITMYNWDPWTLSEIFYNEDYAKLPVQNKIVIDIGGFNGDSAIYFTLKGAAKVISLEPFPKNYEVANKNIRKNNFENTVVLLNAACAQENGFIKIDSDYVGSDNTAKNEKFGVEISTMNLENLVNSYNVIDGCLKIDCEGCEYDILLSCPKNILQRFSYIMLEFHRGANKIVKKLNDCDYQTDTKFLPNYKNNSRGYIFAHRN</sequence>